<feature type="region of interest" description="Disordered" evidence="5">
    <location>
        <begin position="23"/>
        <end position="71"/>
    </location>
</feature>
<feature type="transmembrane region" description="Helical" evidence="6">
    <location>
        <begin position="84"/>
        <end position="104"/>
    </location>
</feature>
<evidence type="ECO:0000256" key="5">
    <source>
        <dbReference type="SAM" id="MobiDB-lite"/>
    </source>
</evidence>
<feature type="compositionally biased region" description="Polar residues" evidence="5">
    <location>
        <begin position="26"/>
        <end position="39"/>
    </location>
</feature>
<evidence type="ECO:0000256" key="4">
    <source>
        <dbReference type="ARBA" id="ARBA00023088"/>
    </source>
</evidence>
<evidence type="ECO:0000256" key="7">
    <source>
        <dbReference type="SAM" id="SignalP"/>
    </source>
</evidence>
<dbReference type="EMBL" id="JAFLVR010000008">
    <property type="protein sequence ID" value="MBO0451345.1"/>
    <property type="molecule type" value="Genomic_DNA"/>
</dbReference>
<evidence type="ECO:0000313" key="10">
    <source>
        <dbReference type="Proteomes" id="UP000664495"/>
    </source>
</evidence>
<reference evidence="9 10" key="1">
    <citation type="submission" date="2021-03" db="EMBL/GenBank/DDBJ databases">
        <title>Enterococcal diversity collection.</title>
        <authorList>
            <person name="Gilmore M.S."/>
            <person name="Schwartzman J."/>
            <person name="Van Tyne D."/>
            <person name="Martin M."/>
            <person name="Earl A.M."/>
            <person name="Manson A.L."/>
            <person name="Straub T."/>
            <person name="Salamzade R."/>
            <person name="Saavedra J."/>
            <person name="Lebreton F."/>
            <person name="Prichula J."/>
            <person name="Schaufler K."/>
            <person name="Gaca A."/>
            <person name="Sgardioli B."/>
            <person name="Wagenaar J."/>
            <person name="Strong T."/>
        </authorList>
    </citation>
    <scope>NUCLEOTIDE SEQUENCE [LARGE SCALE GENOMIC DNA]</scope>
    <source>
        <strain evidence="9 10">MJM16</strain>
    </source>
</reference>
<comment type="caution">
    <text evidence="9">The sequence shown here is derived from an EMBL/GenBank/DDBJ whole genome shotgun (WGS) entry which is preliminary data.</text>
</comment>
<evidence type="ECO:0000256" key="2">
    <source>
        <dbReference type="ARBA" id="ARBA00022525"/>
    </source>
</evidence>
<keyword evidence="3 7" id="KW-0732">Signal</keyword>
<keyword evidence="2" id="KW-0964">Secreted</keyword>
<keyword evidence="10" id="KW-1185">Reference proteome</keyword>
<accession>A0ABS3HD26</accession>
<name>A0ABS3HD26_9ENTE</name>
<evidence type="ECO:0000259" key="8">
    <source>
        <dbReference type="Pfam" id="PF00746"/>
    </source>
</evidence>
<protein>
    <submittedName>
        <fullName evidence="9">LPXTG cell wall anchor domain-containing protein</fullName>
    </submittedName>
</protein>
<organism evidence="9 10">
    <name type="scientific">Candidatus Enterococcus murrayae</name>
    <dbReference type="NCBI Taxonomy" id="2815321"/>
    <lineage>
        <taxon>Bacteria</taxon>
        <taxon>Bacillati</taxon>
        <taxon>Bacillota</taxon>
        <taxon>Bacilli</taxon>
        <taxon>Lactobacillales</taxon>
        <taxon>Enterococcaceae</taxon>
        <taxon>Enterococcus</taxon>
    </lineage>
</organism>
<keyword evidence="1" id="KW-0134">Cell wall</keyword>
<proteinExistence type="predicted"/>
<dbReference type="Pfam" id="PF00746">
    <property type="entry name" value="Gram_pos_anchor"/>
    <property type="match status" value="1"/>
</dbReference>
<dbReference type="InterPro" id="IPR019931">
    <property type="entry name" value="LPXTG_anchor"/>
</dbReference>
<evidence type="ECO:0000313" key="9">
    <source>
        <dbReference type="EMBL" id="MBO0451345.1"/>
    </source>
</evidence>
<dbReference type="RefSeq" id="WP_207107159.1">
    <property type="nucleotide sequence ID" value="NZ_JAFLVR010000008.1"/>
</dbReference>
<feature type="chain" id="PRO_5045520503" evidence="7">
    <location>
        <begin position="27"/>
        <end position="118"/>
    </location>
</feature>
<feature type="signal peptide" evidence="7">
    <location>
        <begin position="1"/>
        <end position="26"/>
    </location>
</feature>
<feature type="domain" description="Gram-positive cocci surface proteins LPxTG" evidence="8">
    <location>
        <begin position="75"/>
        <end position="110"/>
    </location>
</feature>
<keyword evidence="6" id="KW-1133">Transmembrane helix</keyword>
<gene>
    <name evidence="9" type="ORF">JZO85_03640</name>
</gene>
<evidence type="ECO:0000256" key="1">
    <source>
        <dbReference type="ARBA" id="ARBA00022512"/>
    </source>
</evidence>
<evidence type="ECO:0000256" key="3">
    <source>
        <dbReference type="ARBA" id="ARBA00022729"/>
    </source>
</evidence>
<sequence length="118" mass="12504">MKRLSVIVSLALLGFLLAASPVPAKASTSNAESETTIQLSGWGDEAEDTKNNEASGSNTANLPKTGGSRSTLLGKVLPKTGELLSSKLFLSGMVLVLGILFFVFKKRSEEETNEAQNF</sequence>
<dbReference type="Proteomes" id="UP000664495">
    <property type="component" value="Unassembled WGS sequence"/>
</dbReference>
<keyword evidence="6" id="KW-0472">Membrane</keyword>
<dbReference type="NCBIfam" id="TIGR01167">
    <property type="entry name" value="LPXTG_anchor"/>
    <property type="match status" value="1"/>
</dbReference>
<keyword evidence="4" id="KW-0572">Peptidoglycan-anchor</keyword>
<keyword evidence="6" id="KW-0812">Transmembrane</keyword>
<feature type="compositionally biased region" description="Polar residues" evidence="5">
    <location>
        <begin position="52"/>
        <end position="71"/>
    </location>
</feature>
<evidence type="ECO:0000256" key="6">
    <source>
        <dbReference type="SAM" id="Phobius"/>
    </source>
</evidence>